<dbReference type="EMBL" id="VUMV01000002">
    <property type="protein sequence ID" value="MST81621.1"/>
    <property type="molecule type" value="Genomic_DNA"/>
</dbReference>
<reference evidence="3 4" key="1">
    <citation type="submission" date="2019-08" db="EMBL/GenBank/DDBJ databases">
        <title>In-depth cultivation of the pig gut microbiome towards novel bacterial diversity and tailored functional studies.</title>
        <authorList>
            <person name="Wylensek D."/>
            <person name="Hitch T.C.A."/>
            <person name="Clavel T."/>
        </authorList>
    </citation>
    <scope>NUCLEOTIDE SEQUENCE [LARGE SCALE GENOMIC DNA]</scope>
    <source>
        <strain evidence="3 4">Oil+RF-744-WCA-WT-13</strain>
    </source>
</reference>
<evidence type="ECO:0000259" key="2">
    <source>
        <dbReference type="Pfam" id="PF01478"/>
    </source>
</evidence>
<accession>A0A7X2P8A8</accession>
<dbReference type="GO" id="GO:0016020">
    <property type="term" value="C:membrane"/>
    <property type="evidence" value="ECO:0007669"/>
    <property type="project" value="InterPro"/>
</dbReference>
<keyword evidence="1" id="KW-1133">Transmembrane helix</keyword>
<dbReference type="RefSeq" id="WP_154457450.1">
    <property type="nucleotide sequence ID" value="NZ_VUMV01000002.1"/>
</dbReference>
<evidence type="ECO:0000313" key="4">
    <source>
        <dbReference type="Proteomes" id="UP000466864"/>
    </source>
</evidence>
<evidence type="ECO:0000256" key="1">
    <source>
        <dbReference type="SAM" id="Phobius"/>
    </source>
</evidence>
<gene>
    <name evidence="3" type="ORF">FYJ60_04765</name>
</gene>
<feature type="transmembrane region" description="Helical" evidence="1">
    <location>
        <begin position="103"/>
        <end position="121"/>
    </location>
</feature>
<dbReference type="InterPro" id="IPR000045">
    <property type="entry name" value="Prepilin_IV_endopep_pep"/>
</dbReference>
<evidence type="ECO:0000313" key="3">
    <source>
        <dbReference type="EMBL" id="MST81621.1"/>
    </source>
</evidence>
<protein>
    <submittedName>
        <fullName evidence="3">Prepilin peptidase</fullName>
    </submittedName>
</protein>
<name>A0A7X2P8A8_9FIRM</name>
<feature type="domain" description="Prepilin type IV endopeptidase peptidase" evidence="2">
    <location>
        <begin position="9"/>
        <end position="110"/>
    </location>
</feature>
<proteinExistence type="predicted"/>
<organism evidence="3 4">
    <name type="scientific">Bilifractor porci</name>
    <dbReference type="NCBI Taxonomy" id="2606636"/>
    <lineage>
        <taxon>Bacteria</taxon>
        <taxon>Bacillati</taxon>
        <taxon>Bacillota</taxon>
        <taxon>Clostridia</taxon>
        <taxon>Lachnospirales</taxon>
        <taxon>Lachnospiraceae</taxon>
        <taxon>Bilifractor</taxon>
    </lineage>
</organism>
<feature type="transmembrane region" description="Helical" evidence="1">
    <location>
        <begin position="50"/>
        <end position="71"/>
    </location>
</feature>
<feature type="transmembrane region" description="Helical" evidence="1">
    <location>
        <begin position="77"/>
        <end position="96"/>
    </location>
</feature>
<feature type="transmembrane region" description="Helical" evidence="1">
    <location>
        <begin position="160"/>
        <end position="177"/>
    </location>
</feature>
<keyword evidence="1" id="KW-0812">Transmembrane</keyword>
<keyword evidence="1" id="KW-0472">Membrane</keyword>
<dbReference type="AlphaFoldDB" id="A0A7X2P8A8"/>
<dbReference type="Proteomes" id="UP000466864">
    <property type="component" value="Unassembled WGS sequence"/>
</dbReference>
<dbReference type="Pfam" id="PF01478">
    <property type="entry name" value="Peptidase_A24"/>
    <property type="match status" value="1"/>
</dbReference>
<keyword evidence="4" id="KW-1185">Reference proteome</keyword>
<dbReference type="Gene3D" id="1.20.120.1220">
    <property type="match status" value="1"/>
</dbReference>
<dbReference type="GO" id="GO:0004190">
    <property type="term" value="F:aspartic-type endopeptidase activity"/>
    <property type="evidence" value="ECO:0007669"/>
    <property type="project" value="InterPro"/>
</dbReference>
<sequence>MTAEHALALMVCSGSALLDLDRMKLPNGWIFICALLAVCQRLADFGPPGLGAYFAGAAVPFLLLFPVWLVLYRSVGAGDIKLLMVIGGILGPSAILRCVFRTFLFGAAFSVLLLFSGGSFLPRIQYLTDYLKKVCGHGIRKTSGRSGRPVYRKTGEYAESVHMTIPVLMSVLLWIGGV</sequence>
<comment type="caution">
    <text evidence="3">The sequence shown here is derived from an EMBL/GenBank/DDBJ whole genome shotgun (WGS) entry which is preliminary data.</text>
</comment>